<feature type="transmembrane region" description="Helical" evidence="1">
    <location>
        <begin position="135"/>
        <end position="156"/>
    </location>
</feature>
<feature type="transmembrane region" description="Helical" evidence="1">
    <location>
        <begin position="235"/>
        <end position="253"/>
    </location>
</feature>
<accession>A0A084ETQ5</accession>
<keyword evidence="1" id="KW-1133">Transmembrane helix</keyword>
<comment type="caution">
    <text evidence="2">The sequence shown here is derived from an EMBL/GenBank/DDBJ whole genome shotgun (WGS) entry which is preliminary data.</text>
</comment>
<evidence type="ECO:0000256" key="1">
    <source>
        <dbReference type="SAM" id="Phobius"/>
    </source>
</evidence>
<name>A0A084ETQ5_SPHYA</name>
<evidence type="ECO:0000313" key="3">
    <source>
        <dbReference type="Proteomes" id="UP000028534"/>
    </source>
</evidence>
<keyword evidence="1" id="KW-0812">Transmembrane</keyword>
<gene>
    <name evidence="2" type="ORF">CP98_00024</name>
</gene>
<reference evidence="2 3" key="1">
    <citation type="submission" date="2014-03" db="EMBL/GenBank/DDBJ databases">
        <title>Genome sequence of Sphingobium yanoikuyae B1.</title>
        <authorList>
            <person name="Gan H.M."/>
            <person name="Gan H.Y."/>
            <person name="Savka M.A."/>
        </authorList>
    </citation>
    <scope>NUCLEOTIDE SEQUENCE [LARGE SCALE GENOMIC DNA]</scope>
    <source>
        <strain evidence="2 3">B1</strain>
    </source>
</reference>
<evidence type="ECO:0000313" key="2">
    <source>
        <dbReference type="EMBL" id="KEZ21347.1"/>
    </source>
</evidence>
<feature type="transmembrane region" description="Helical" evidence="1">
    <location>
        <begin position="39"/>
        <end position="59"/>
    </location>
</feature>
<sequence length="393" mass="42398">MHVTNEAEAEGHDLFEWGPPRGLPGLVRLSVPALPTVRVRALLALAVGWLPLLLLILVLPGHDRAGDLRHFLRDVGAHARFAFAVPLLLVAHVETARRLGAVVRHFAISGLIPPDAGDGLRAELARARAAVRAPVAELLVLLAAYAFILWLFATGISNHGLPAWTIAGPGRLSAAGWWHMLVSLPLLLTLLMGWLWRILIWTRLLHKVAAMDLRLVVAHPDNAGGLGFLAQSVRAFGTFALGIGCITAGRFANVHLRGDATPMTGGFLIGGTVVLVLLLCVVPLGVFRPVMARAWRRNAMHYGALAVALGRSFEDRWFDGSAKEQPDLLSAPDFSAAADLYGVVSNVYAMRFLPVDLRSLLILIAATLAPFLVAMFLSMPTAMVLQELKGMML</sequence>
<dbReference type="AlphaFoldDB" id="A0A084ETQ5"/>
<feature type="transmembrane region" description="Helical" evidence="1">
    <location>
        <begin position="360"/>
        <end position="385"/>
    </location>
</feature>
<organism evidence="2 3">
    <name type="scientific">Sphingobium yanoikuyae</name>
    <name type="common">Sphingomonas yanoikuyae</name>
    <dbReference type="NCBI Taxonomy" id="13690"/>
    <lineage>
        <taxon>Bacteria</taxon>
        <taxon>Pseudomonadati</taxon>
        <taxon>Pseudomonadota</taxon>
        <taxon>Alphaproteobacteria</taxon>
        <taxon>Sphingomonadales</taxon>
        <taxon>Sphingomonadaceae</taxon>
        <taxon>Sphingobium</taxon>
    </lineage>
</organism>
<proteinExistence type="predicted"/>
<dbReference type="EMBL" id="JGVR01000001">
    <property type="protein sequence ID" value="KEZ21347.1"/>
    <property type="molecule type" value="Genomic_DNA"/>
</dbReference>
<feature type="transmembrane region" description="Helical" evidence="1">
    <location>
        <begin position="265"/>
        <end position="287"/>
    </location>
</feature>
<keyword evidence="1" id="KW-0472">Membrane</keyword>
<protein>
    <submittedName>
        <fullName evidence="2">Uncharacterized protein</fullName>
    </submittedName>
</protein>
<dbReference type="eggNOG" id="ENOG502ZAJ4">
    <property type="taxonomic scope" value="Bacteria"/>
</dbReference>
<dbReference type="PATRIC" id="fig|13690.10.peg.26"/>
<dbReference type="Proteomes" id="UP000028534">
    <property type="component" value="Unassembled WGS sequence"/>
</dbReference>
<feature type="transmembrane region" description="Helical" evidence="1">
    <location>
        <begin position="176"/>
        <end position="196"/>
    </location>
</feature>